<reference evidence="4" key="1">
    <citation type="journal article" date="2023" name="IScience">
        <title>Live-bearing cockroach genome reveals convergent evolutionary mechanisms linked to viviparity in insects and beyond.</title>
        <authorList>
            <person name="Fouks B."/>
            <person name="Harrison M.C."/>
            <person name="Mikhailova A.A."/>
            <person name="Marchal E."/>
            <person name="English S."/>
            <person name="Carruthers M."/>
            <person name="Jennings E.C."/>
            <person name="Chiamaka E.L."/>
            <person name="Frigard R.A."/>
            <person name="Pippel M."/>
            <person name="Attardo G.M."/>
            <person name="Benoit J.B."/>
            <person name="Bornberg-Bauer E."/>
            <person name="Tobe S.S."/>
        </authorList>
    </citation>
    <scope>NUCLEOTIDE SEQUENCE</scope>
    <source>
        <strain evidence="4">Stay&amp;Tobe</strain>
    </source>
</reference>
<keyword evidence="5" id="KW-1185">Reference proteome</keyword>
<dbReference type="PROSITE" id="PS00233">
    <property type="entry name" value="CHIT_BIND_RR_1"/>
    <property type="match status" value="1"/>
</dbReference>
<dbReference type="InterPro" id="IPR031311">
    <property type="entry name" value="CHIT_BIND_RR_consensus"/>
</dbReference>
<evidence type="ECO:0000256" key="2">
    <source>
        <dbReference type="PROSITE-ProRule" id="PRU00497"/>
    </source>
</evidence>
<feature type="region of interest" description="Disordered" evidence="3">
    <location>
        <begin position="1"/>
        <end position="20"/>
    </location>
</feature>
<evidence type="ECO:0000313" key="4">
    <source>
        <dbReference type="EMBL" id="KAJ9591754.1"/>
    </source>
</evidence>
<evidence type="ECO:0000313" key="5">
    <source>
        <dbReference type="Proteomes" id="UP001233999"/>
    </source>
</evidence>
<accession>A0AAD8A3C0</accession>
<reference evidence="4" key="2">
    <citation type="submission" date="2023-05" db="EMBL/GenBank/DDBJ databases">
        <authorList>
            <person name="Fouks B."/>
        </authorList>
    </citation>
    <scope>NUCLEOTIDE SEQUENCE</scope>
    <source>
        <strain evidence="4">Stay&amp;Tobe</strain>
        <tissue evidence="4">Testes</tissue>
    </source>
</reference>
<gene>
    <name evidence="4" type="ORF">L9F63_001690</name>
</gene>
<dbReference type="GO" id="GO:0008010">
    <property type="term" value="F:structural constituent of chitin-based larval cuticle"/>
    <property type="evidence" value="ECO:0007669"/>
    <property type="project" value="TreeGrafter"/>
</dbReference>
<dbReference type="Proteomes" id="UP001233999">
    <property type="component" value="Unassembled WGS sequence"/>
</dbReference>
<feature type="non-terminal residue" evidence="4">
    <location>
        <position position="1"/>
    </location>
</feature>
<evidence type="ECO:0000256" key="3">
    <source>
        <dbReference type="SAM" id="MobiDB-lite"/>
    </source>
</evidence>
<sequence>YLSGDGTSVSEQGALKPTADGKDVVLVKQGSYSYTSPEGTPITLKYIADELGFRPEGAHLPGESPATPPH</sequence>
<dbReference type="Pfam" id="PF00379">
    <property type="entry name" value="Chitin_bind_4"/>
    <property type="match status" value="1"/>
</dbReference>
<keyword evidence="1 2" id="KW-0193">Cuticle</keyword>
<dbReference type="AlphaFoldDB" id="A0AAD8A3C0"/>
<dbReference type="EMBL" id="JASPKZ010003857">
    <property type="protein sequence ID" value="KAJ9591754.1"/>
    <property type="molecule type" value="Genomic_DNA"/>
</dbReference>
<dbReference type="InterPro" id="IPR000618">
    <property type="entry name" value="Insect_cuticle"/>
</dbReference>
<organism evidence="4 5">
    <name type="scientific">Diploptera punctata</name>
    <name type="common">Pacific beetle cockroach</name>
    <dbReference type="NCBI Taxonomy" id="6984"/>
    <lineage>
        <taxon>Eukaryota</taxon>
        <taxon>Metazoa</taxon>
        <taxon>Ecdysozoa</taxon>
        <taxon>Arthropoda</taxon>
        <taxon>Hexapoda</taxon>
        <taxon>Insecta</taxon>
        <taxon>Pterygota</taxon>
        <taxon>Neoptera</taxon>
        <taxon>Polyneoptera</taxon>
        <taxon>Dictyoptera</taxon>
        <taxon>Blattodea</taxon>
        <taxon>Blaberoidea</taxon>
        <taxon>Blaberidae</taxon>
        <taxon>Diplopterinae</taxon>
        <taxon>Diploptera</taxon>
    </lineage>
</organism>
<dbReference type="GO" id="GO:0062129">
    <property type="term" value="C:chitin-based extracellular matrix"/>
    <property type="evidence" value="ECO:0007669"/>
    <property type="project" value="TreeGrafter"/>
</dbReference>
<dbReference type="InterPro" id="IPR050468">
    <property type="entry name" value="Cuticle_Struct_Prot"/>
</dbReference>
<name>A0AAD8A3C0_DIPPU</name>
<evidence type="ECO:0000256" key="1">
    <source>
        <dbReference type="ARBA" id="ARBA00022460"/>
    </source>
</evidence>
<dbReference type="PANTHER" id="PTHR10380:SF230">
    <property type="entry name" value="CUTICULAR PROTEIN 47EE"/>
    <property type="match status" value="1"/>
</dbReference>
<feature type="compositionally biased region" description="Polar residues" evidence="3">
    <location>
        <begin position="1"/>
        <end position="11"/>
    </location>
</feature>
<evidence type="ECO:0008006" key="6">
    <source>
        <dbReference type="Google" id="ProtNLM"/>
    </source>
</evidence>
<dbReference type="PROSITE" id="PS51155">
    <property type="entry name" value="CHIT_BIND_RR_2"/>
    <property type="match status" value="1"/>
</dbReference>
<comment type="caution">
    <text evidence="4">The sequence shown here is derived from an EMBL/GenBank/DDBJ whole genome shotgun (WGS) entry which is preliminary data.</text>
</comment>
<protein>
    <recommendedName>
        <fullName evidence="6">Endocuticle structural glycoprotein SgAbd-2</fullName>
    </recommendedName>
</protein>
<proteinExistence type="predicted"/>
<dbReference type="PANTHER" id="PTHR10380">
    <property type="entry name" value="CUTICLE PROTEIN"/>
    <property type="match status" value="1"/>
</dbReference>